<evidence type="ECO:0000256" key="3">
    <source>
        <dbReference type="SAM" id="MobiDB-lite"/>
    </source>
</evidence>
<evidence type="ECO:0000313" key="8">
    <source>
        <dbReference type="EMBL" id="VDC25176.1"/>
    </source>
</evidence>
<dbReference type="Pfam" id="PF01571">
    <property type="entry name" value="GCV_T"/>
    <property type="match status" value="1"/>
</dbReference>
<evidence type="ECO:0000256" key="2">
    <source>
        <dbReference type="ARBA" id="ARBA00023002"/>
    </source>
</evidence>
<feature type="domain" description="GCVT N-terminal" evidence="5">
    <location>
        <begin position="427"/>
        <end position="692"/>
    </location>
</feature>
<dbReference type="InterPro" id="IPR006222">
    <property type="entry name" value="GCVT_N"/>
</dbReference>
<dbReference type="Gene3D" id="3.30.9.10">
    <property type="entry name" value="D-Amino Acid Oxidase, subunit A, domain 2"/>
    <property type="match status" value="1"/>
</dbReference>
<evidence type="ECO:0000259" key="4">
    <source>
        <dbReference type="Pfam" id="PF01266"/>
    </source>
</evidence>
<dbReference type="Gene3D" id="3.50.50.60">
    <property type="entry name" value="FAD/NAD(P)-binding domain"/>
    <property type="match status" value="1"/>
</dbReference>
<feature type="domain" description="FAD dependent oxidoreductase central" evidence="7">
    <location>
        <begin position="371"/>
        <end position="424"/>
    </location>
</feature>
<dbReference type="PANTHER" id="PTHR43757:SF2">
    <property type="entry name" value="AMINOMETHYLTRANSFERASE, MITOCHONDRIAL"/>
    <property type="match status" value="1"/>
</dbReference>
<feature type="domain" description="Aminomethyltransferase C-terminal" evidence="6">
    <location>
        <begin position="713"/>
        <end position="788"/>
    </location>
</feature>
<evidence type="ECO:0000259" key="5">
    <source>
        <dbReference type="Pfam" id="PF01571"/>
    </source>
</evidence>
<gene>
    <name evidence="8" type="primary">mlr_5</name>
    <name evidence="8" type="ORF">XINFAN_01418</name>
</gene>
<dbReference type="OrthoDB" id="7156675at2"/>
<dbReference type="Gene3D" id="2.40.30.110">
    <property type="entry name" value="Aminomethyltransferase beta-barrel domains"/>
    <property type="match status" value="1"/>
</dbReference>
<dbReference type="InterPro" id="IPR006076">
    <property type="entry name" value="FAD-dep_OxRdtase"/>
</dbReference>
<accession>A0A3P5X3S6</accession>
<dbReference type="InterPro" id="IPR032503">
    <property type="entry name" value="FAO_M"/>
</dbReference>
<dbReference type="InterPro" id="IPR013977">
    <property type="entry name" value="GcvT_C"/>
</dbReference>
<evidence type="ECO:0000259" key="6">
    <source>
        <dbReference type="Pfam" id="PF08669"/>
    </source>
</evidence>
<dbReference type="RefSeq" id="WP_124085829.1">
    <property type="nucleotide sequence ID" value="NZ_UXAW01000051.1"/>
</dbReference>
<protein>
    <submittedName>
        <fullName evidence="8">4-methylaminobutanoate oxidase (Formaldehyde-forming)</fullName>
        <ecNumber evidence="8">1.5.3.19</ecNumber>
    </submittedName>
</protein>
<sequence>MTEAQVLIIGGGAMGVSLMYHLVKAGWTDVVLTEKNDLTHGSTWHAAGLCTHFAHNPTIQELRATSVRLYRDILPAETGESCGFHASGAMRITSNPERMDEFAHVAGLSKFTGYELRLLHSPEEVAALHPLARTEGILGGIYEPDDGHVDPTLATNAMARVAREGGAVILRRNPVHAIRRENGAWLVETKQGPIRAKHIVNAAGTWGWEIGRMMGANVPSVPVLHQYLVTDTVPAVAERIAQGLPELPMIRDPEESWYVRQERDALILGPYEKDAQVWSVDGVPPEFGAELMAPDLDRVEHILLAAMARIPALETGGVKSVVNGPITFTPDANPLIGPAWGLENAWLLTGSSMGVMEGGGSGWFLAHWMTHGAPPMDALAVDSRRFGPWADRNYRVQKAVECFGLQFGVHYPYEERPAARGKRLTPLYDLMQARGAQMGAAYGWERPNWFGAPAALTFRRPGWSDAVARECRLVTTAAGLADMSVFSKFEVRGPEARAFVDALGCNLAPKPGRVGLTYALSPAGGTEAEFTVACLAGDHFYLTSAAAAEMRDDDLLRARAQGFDVTVSRVSDDLAVIGLMGPASQTILERLTEDPFGPWMSVRTMIIAGIPVRAMRLSYVGESGWELHVAAPRAAELFLALEAAGKPEGIGCFGAYAMNAMRLEKGYPAWGADFTTERTPAETGMGFLVKPDHDFIGREALLRRMAEENRWEMVLLELDPGEADPYYSHGVWQGDRCVGMVTSAAYGHRTGKVLALAYLRDRHARDGLEVEVLGRRRGARILTEPPFDPQNTRLLASPARQPLPAG</sequence>
<dbReference type="InterPro" id="IPR028896">
    <property type="entry name" value="GcvT/YgfZ/DmdA"/>
</dbReference>
<feature type="region of interest" description="Disordered" evidence="3">
    <location>
        <begin position="783"/>
        <end position="806"/>
    </location>
</feature>
<dbReference type="Pfam" id="PF16350">
    <property type="entry name" value="FAO_M"/>
    <property type="match status" value="1"/>
</dbReference>
<comment type="similarity">
    <text evidence="1">Belongs to the GcvT family.</text>
</comment>
<dbReference type="SUPFAM" id="SSF103025">
    <property type="entry name" value="Folate-binding domain"/>
    <property type="match status" value="1"/>
</dbReference>
<keyword evidence="2 8" id="KW-0560">Oxidoreductase</keyword>
<dbReference type="Gene3D" id="3.30.70.1400">
    <property type="entry name" value="Aminomethyltransferase beta-barrel domains"/>
    <property type="match status" value="1"/>
</dbReference>
<dbReference type="SUPFAM" id="SSF51905">
    <property type="entry name" value="FAD/NAD(P)-binding domain"/>
    <property type="match status" value="1"/>
</dbReference>
<dbReference type="Pfam" id="PF01266">
    <property type="entry name" value="DAO"/>
    <property type="match status" value="1"/>
</dbReference>
<dbReference type="GO" id="GO:0102317">
    <property type="term" value="F:4-methylaminobutyrate oxidase (demethylating) activity"/>
    <property type="evidence" value="ECO:0007669"/>
    <property type="project" value="UniProtKB-EC"/>
</dbReference>
<dbReference type="Proteomes" id="UP000277498">
    <property type="component" value="Unassembled WGS sequence"/>
</dbReference>
<dbReference type="PANTHER" id="PTHR43757">
    <property type="entry name" value="AMINOMETHYLTRANSFERASE"/>
    <property type="match status" value="1"/>
</dbReference>
<dbReference type="Pfam" id="PF08669">
    <property type="entry name" value="GCV_T_C"/>
    <property type="match status" value="1"/>
</dbReference>
<dbReference type="InterPro" id="IPR036188">
    <property type="entry name" value="FAD/NAD-bd_sf"/>
</dbReference>
<organism evidence="8 9">
    <name type="scientific">Pseudogemmobacter humi</name>
    <dbReference type="NCBI Taxonomy" id="2483812"/>
    <lineage>
        <taxon>Bacteria</taxon>
        <taxon>Pseudomonadati</taxon>
        <taxon>Pseudomonadota</taxon>
        <taxon>Alphaproteobacteria</taxon>
        <taxon>Rhodobacterales</taxon>
        <taxon>Paracoccaceae</taxon>
        <taxon>Pseudogemmobacter</taxon>
    </lineage>
</organism>
<feature type="domain" description="FAD dependent oxidoreductase" evidence="4">
    <location>
        <begin position="6"/>
        <end position="368"/>
    </location>
</feature>
<evidence type="ECO:0000313" key="9">
    <source>
        <dbReference type="Proteomes" id="UP000277498"/>
    </source>
</evidence>
<proteinExistence type="inferred from homology"/>
<dbReference type="SUPFAM" id="SSF54373">
    <property type="entry name" value="FAD-linked reductases, C-terminal domain"/>
    <property type="match status" value="1"/>
</dbReference>
<keyword evidence="9" id="KW-1185">Reference proteome</keyword>
<dbReference type="EC" id="1.5.3.19" evidence="8"/>
<evidence type="ECO:0000256" key="1">
    <source>
        <dbReference type="ARBA" id="ARBA00008609"/>
    </source>
</evidence>
<dbReference type="InterPro" id="IPR029043">
    <property type="entry name" value="GcvT/YgfZ_C"/>
</dbReference>
<evidence type="ECO:0000259" key="7">
    <source>
        <dbReference type="Pfam" id="PF16350"/>
    </source>
</evidence>
<dbReference type="AlphaFoldDB" id="A0A3P5X3S6"/>
<dbReference type="InterPro" id="IPR027266">
    <property type="entry name" value="TrmE/GcvT-like"/>
</dbReference>
<dbReference type="SUPFAM" id="SSF101790">
    <property type="entry name" value="Aminomethyltransferase beta-barrel domain"/>
    <property type="match status" value="1"/>
</dbReference>
<reference evidence="8 9" key="1">
    <citation type="submission" date="2018-11" db="EMBL/GenBank/DDBJ databases">
        <authorList>
            <person name="Criscuolo A."/>
        </authorList>
    </citation>
    <scope>NUCLEOTIDE SEQUENCE [LARGE SCALE GENOMIC DNA]</scope>
    <source>
        <strain evidence="8">ACIP111625</strain>
    </source>
</reference>
<dbReference type="EMBL" id="UXAW01000051">
    <property type="protein sequence ID" value="VDC25176.1"/>
    <property type="molecule type" value="Genomic_DNA"/>
</dbReference>
<name>A0A3P5X3S6_9RHOB</name>
<dbReference type="Gene3D" id="3.30.1360.120">
    <property type="entry name" value="Probable tRNA modification gtpase trme, domain 1"/>
    <property type="match status" value="1"/>
</dbReference>